<dbReference type="AlphaFoldDB" id="A0A8K0WAE4"/>
<dbReference type="PANTHER" id="PTHR39603">
    <property type="entry name" value="CYANOVIRIN-N DOMAIN-CONTAINING PROTEIN"/>
    <property type="match status" value="1"/>
</dbReference>
<organism evidence="2 3">
    <name type="scientific">Fusarium tricinctum</name>
    <dbReference type="NCBI Taxonomy" id="61284"/>
    <lineage>
        <taxon>Eukaryota</taxon>
        <taxon>Fungi</taxon>
        <taxon>Dikarya</taxon>
        <taxon>Ascomycota</taxon>
        <taxon>Pezizomycotina</taxon>
        <taxon>Sordariomycetes</taxon>
        <taxon>Hypocreomycetidae</taxon>
        <taxon>Hypocreales</taxon>
        <taxon>Nectriaceae</taxon>
        <taxon>Fusarium</taxon>
        <taxon>Fusarium tricinctum species complex</taxon>
    </lineage>
</organism>
<evidence type="ECO:0008006" key="4">
    <source>
        <dbReference type="Google" id="ProtNLM"/>
    </source>
</evidence>
<proteinExistence type="predicted"/>
<evidence type="ECO:0000313" key="3">
    <source>
        <dbReference type="Proteomes" id="UP000813427"/>
    </source>
</evidence>
<accession>A0A8K0WAE4</accession>
<keyword evidence="3" id="KW-1185">Reference proteome</keyword>
<sequence length="138" mass="14550">MVNFITSVTVLLTAVSSAVAIPYTLQERQSDTTCMDHLPASSLARASEAVECINYLASLNQACVAGVSGQSFCRRGNTQITGLARNLPSSQTASSSCKDVARGAGLIMDRCTRGDGTVRGQNPAWGNGNLWIDIRSVP</sequence>
<evidence type="ECO:0000313" key="2">
    <source>
        <dbReference type="EMBL" id="KAH7242041.1"/>
    </source>
</evidence>
<comment type="caution">
    <text evidence="2">The sequence shown here is derived from an EMBL/GenBank/DDBJ whole genome shotgun (WGS) entry which is preliminary data.</text>
</comment>
<feature type="signal peptide" evidence="1">
    <location>
        <begin position="1"/>
        <end position="20"/>
    </location>
</feature>
<gene>
    <name evidence="2" type="ORF">BKA59DRAFT_221888</name>
</gene>
<name>A0A8K0WAE4_9HYPO</name>
<dbReference type="EMBL" id="JAGPXF010000005">
    <property type="protein sequence ID" value="KAH7242041.1"/>
    <property type="molecule type" value="Genomic_DNA"/>
</dbReference>
<keyword evidence="1" id="KW-0732">Signal</keyword>
<dbReference type="PANTHER" id="PTHR39603:SF1">
    <property type="entry name" value="CYANOVIRIN-N DOMAIN-CONTAINING PROTEIN"/>
    <property type="match status" value="1"/>
</dbReference>
<dbReference type="Proteomes" id="UP000813427">
    <property type="component" value="Unassembled WGS sequence"/>
</dbReference>
<protein>
    <recommendedName>
        <fullName evidence="4">Cyanovirin-N domain-containing protein</fullName>
    </recommendedName>
</protein>
<feature type="chain" id="PRO_5035448224" description="Cyanovirin-N domain-containing protein" evidence="1">
    <location>
        <begin position="21"/>
        <end position="138"/>
    </location>
</feature>
<reference evidence="2" key="1">
    <citation type="journal article" date="2021" name="Nat. Commun.">
        <title>Genetic determinants of endophytism in the Arabidopsis root mycobiome.</title>
        <authorList>
            <person name="Mesny F."/>
            <person name="Miyauchi S."/>
            <person name="Thiergart T."/>
            <person name="Pickel B."/>
            <person name="Atanasova L."/>
            <person name="Karlsson M."/>
            <person name="Huettel B."/>
            <person name="Barry K.W."/>
            <person name="Haridas S."/>
            <person name="Chen C."/>
            <person name="Bauer D."/>
            <person name="Andreopoulos W."/>
            <person name="Pangilinan J."/>
            <person name="LaButti K."/>
            <person name="Riley R."/>
            <person name="Lipzen A."/>
            <person name="Clum A."/>
            <person name="Drula E."/>
            <person name="Henrissat B."/>
            <person name="Kohler A."/>
            <person name="Grigoriev I.V."/>
            <person name="Martin F.M."/>
            <person name="Hacquard S."/>
        </authorList>
    </citation>
    <scope>NUCLEOTIDE SEQUENCE</scope>
    <source>
        <strain evidence="2">MPI-SDFR-AT-0068</strain>
    </source>
</reference>
<dbReference type="OrthoDB" id="2112446at2759"/>
<evidence type="ECO:0000256" key="1">
    <source>
        <dbReference type="SAM" id="SignalP"/>
    </source>
</evidence>